<dbReference type="PROSITE" id="PS50986">
    <property type="entry name" value="MANSC"/>
    <property type="match status" value="1"/>
</dbReference>
<dbReference type="SUPFAM" id="SSF57362">
    <property type="entry name" value="BPTI-like"/>
    <property type="match status" value="1"/>
</dbReference>
<dbReference type="GeneTree" id="ENSGT01110000269707"/>
<dbReference type="FunFam" id="4.10.410.10:FF:000021">
    <property type="entry name" value="Serine protease inhibitor, putative"/>
    <property type="match status" value="1"/>
</dbReference>
<evidence type="ECO:0000256" key="4">
    <source>
        <dbReference type="ARBA" id="ARBA00023136"/>
    </source>
</evidence>
<feature type="domain" description="BPTI/Kunitz inhibitor" evidence="7">
    <location>
        <begin position="228"/>
        <end position="278"/>
    </location>
</feature>
<protein>
    <recommendedName>
        <fullName evidence="11">BPTI/Kunitz inhibitor domain-containing protein</fullName>
    </recommendedName>
</protein>
<evidence type="ECO:0000256" key="2">
    <source>
        <dbReference type="ARBA" id="ARBA00022690"/>
    </source>
</evidence>
<dbReference type="GO" id="GO:0008544">
    <property type="term" value="P:epidermis development"/>
    <property type="evidence" value="ECO:0007669"/>
    <property type="project" value="TreeGrafter"/>
</dbReference>
<evidence type="ECO:0000313" key="9">
    <source>
        <dbReference type="Ensembl" id="ENSKMAP00000006773.1"/>
    </source>
</evidence>
<dbReference type="InterPro" id="IPR002223">
    <property type="entry name" value="Kunitz_BPTI"/>
</dbReference>
<dbReference type="PANTHER" id="PTHR46750:SF1">
    <property type="entry name" value="KUNITZ-TYPE PROTEASE INHIBITOR 1"/>
    <property type="match status" value="1"/>
</dbReference>
<evidence type="ECO:0000313" key="10">
    <source>
        <dbReference type="Proteomes" id="UP000264800"/>
    </source>
</evidence>
<evidence type="ECO:0000256" key="3">
    <source>
        <dbReference type="ARBA" id="ARBA00022729"/>
    </source>
</evidence>
<dbReference type="STRING" id="37003.ENSKMAP00000006773"/>
<dbReference type="AlphaFoldDB" id="A0A3Q2ZSD1"/>
<accession>A0A3Q2ZSD1</accession>
<evidence type="ECO:0000256" key="6">
    <source>
        <dbReference type="ARBA" id="ARBA00023180"/>
    </source>
</evidence>
<dbReference type="InterPro" id="IPR011106">
    <property type="entry name" value="MANSC_N"/>
</dbReference>
<dbReference type="Pfam" id="PF07502">
    <property type="entry name" value="MANEC"/>
    <property type="match status" value="1"/>
</dbReference>
<organism evidence="9 10">
    <name type="scientific">Kryptolebias marmoratus</name>
    <name type="common">Mangrove killifish</name>
    <name type="synonym">Rivulus marmoratus</name>
    <dbReference type="NCBI Taxonomy" id="37003"/>
    <lineage>
        <taxon>Eukaryota</taxon>
        <taxon>Metazoa</taxon>
        <taxon>Chordata</taxon>
        <taxon>Craniata</taxon>
        <taxon>Vertebrata</taxon>
        <taxon>Euteleostomi</taxon>
        <taxon>Actinopterygii</taxon>
        <taxon>Neopterygii</taxon>
        <taxon>Teleostei</taxon>
        <taxon>Neoteleostei</taxon>
        <taxon>Acanthomorphata</taxon>
        <taxon>Ovalentaria</taxon>
        <taxon>Atherinomorphae</taxon>
        <taxon>Cyprinodontiformes</taxon>
        <taxon>Rivulidae</taxon>
        <taxon>Kryptolebias</taxon>
    </lineage>
</organism>
<comment type="subcellular location">
    <subcellularLocation>
        <location evidence="1">Membrane</location>
    </subcellularLocation>
</comment>
<keyword evidence="3" id="KW-0732">Signal</keyword>
<name>A0A3Q2ZSD1_KRYMA</name>
<dbReference type="InterPro" id="IPR020901">
    <property type="entry name" value="Prtase_inh_Kunz-CS"/>
</dbReference>
<proteinExistence type="predicted"/>
<dbReference type="SMART" id="SM00765">
    <property type="entry name" value="MANEC"/>
    <property type="match status" value="1"/>
</dbReference>
<keyword evidence="5" id="KW-1015">Disulfide bond</keyword>
<dbReference type="GO" id="GO:0030198">
    <property type="term" value="P:extracellular matrix organization"/>
    <property type="evidence" value="ECO:0007669"/>
    <property type="project" value="TreeGrafter"/>
</dbReference>
<sequence length="338" mass="37384">MKLIKETADCSDWLIIEQLHFLYQSQGLKLLALCLLFWSGPVLGCDWDQTTDPNQGLDPNSLNNGARYLDQMREVSDPESCRTACCEHPDCDLVLVGFPMDGGQQCMLVSCGARGHDACTLQRSSQFQVFRRKAQQEAEEEAPEAGEKLRVVPLEDSGEPRSNGELVTGYWLLVNDDWLLVNDGWLVVLEGEGLNCDDRSVTAALRCEEVSGPTGSSGSSKFNFLFRCRLPMKVGLCRAAFPRFFYNVTSQTCSSFIYGGCEANDNNFETQEECEAACSGVTGEAESQVRWDLSPVFNPCSERFLCGSELKRCLNGSSQLVSGSTVTLMNKPRRVQLG</sequence>
<evidence type="ECO:0008006" key="11">
    <source>
        <dbReference type="Google" id="ProtNLM"/>
    </source>
</evidence>
<dbReference type="PROSITE" id="PS00280">
    <property type="entry name" value="BPTI_KUNITZ_1"/>
    <property type="match status" value="1"/>
</dbReference>
<evidence type="ECO:0000256" key="5">
    <source>
        <dbReference type="ARBA" id="ARBA00023157"/>
    </source>
</evidence>
<keyword evidence="10" id="KW-1185">Reference proteome</keyword>
<dbReference type="Ensembl" id="ENSKMAT00000006884.1">
    <property type="protein sequence ID" value="ENSKMAP00000006773.1"/>
    <property type="gene ID" value="ENSKMAG00000005103.1"/>
</dbReference>
<dbReference type="Gene3D" id="4.10.410.10">
    <property type="entry name" value="Pancreatic trypsin inhibitor Kunitz domain"/>
    <property type="match status" value="1"/>
</dbReference>
<dbReference type="Pfam" id="PF00014">
    <property type="entry name" value="Kunitz_BPTI"/>
    <property type="match status" value="1"/>
</dbReference>
<dbReference type="GO" id="GO:0005886">
    <property type="term" value="C:plasma membrane"/>
    <property type="evidence" value="ECO:0007669"/>
    <property type="project" value="TreeGrafter"/>
</dbReference>
<evidence type="ECO:0000259" key="7">
    <source>
        <dbReference type="PROSITE" id="PS50279"/>
    </source>
</evidence>
<dbReference type="OMA" id="TAVECEA"/>
<dbReference type="PROSITE" id="PS50279">
    <property type="entry name" value="BPTI_KUNITZ_2"/>
    <property type="match status" value="1"/>
</dbReference>
<dbReference type="SMART" id="SM00131">
    <property type="entry name" value="KU"/>
    <property type="match status" value="1"/>
</dbReference>
<reference evidence="9" key="1">
    <citation type="submission" date="2025-08" db="UniProtKB">
        <authorList>
            <consortium name="Ensembl"/>
        </authorList>
    </citation>
    <scope>IDENTIFICATION</scope>
</reference>
<dbReference type="PRINTS" id="PR00759">
    <property type="entry name" value="BASICPTASE"/>
</dbReference>
<dbReference type="InterPro" id="IPR013980">
    <property type="entry name" value="MANSC_dom"/>
</dbReference>
<evidence type="ECO:0000256" key="1">
    <source>
        <dbReference type="ARBA" id="ARBA00004370"/>
    </source>
</evidence>
<dbReference type="InterPro" id="IPR036880">
    <property type="entry name" value="Kunitz_BPTI_sf"/>
</dbReference>
<reference evidence="9" key="2">
    <citation type="submission" date="2025-09" db="UniProtKB">
        <authorList>
            <consortium name="Ensembl"/>
        </authorList>
    </citation>
    <scope>IDENTIFICATION</scope>
</reference>
<keyword evidence="4" id="KW-0472">Membrane</keyword>
<feature type="domain" description="MANSC" evidence="8">
    <location>
        <begin position="50"/>
        <end position="130"/>
    </location>
</feature>
<dbReference type="Proteomes" id="UP000264800">
    <property type="component" value="Unplaced"/>
</dbReference>
<dbReference type="PANTHER" id="PTHR46750">
    <property type="entry name" value="KUNITZ-TYPE PROTEASE INHIBITOR 1"/>
    <property type="match status" value="1"/>
</dbReference>
<dbReference type="GO" id="GO:0060429">
    <property type="term" value="P:epithelium development"/>
    <property type="evidence" value="ECO:0007669"/>
    <property type="project" value="TreeGrafter"/>
</dbReference>
<keyword evidence="2" id="KW-0646">Protease inhibitor</keyword>
<dbReference type="GO" id="GO:0004867">
    <property type="term" value="F:serine-type endopeptidase inhibitor activity"/>
    <property type="evidence" value="ECO:0007669"/>
    <property type="project" value="InterPro"/>
</dbReference>
<evidence type="ECO:0000259" key="8">
    <source>
        <dbReference type="PROSITE" id="PS50986"/>
    </source>
</evidence>
<keyword evidence="6" id="KW-0325">Glycoprotein</keyword>
<dbReference type="GO" id="GO:0044483">
    <property type="term" value="P:venom-mediated perturbation of hemostasis"/>
    <property type="evidence" value="ECO:0007669"/>
    <property type="project" value="UniProtKB-ARBA"/>
</dbReference>